<dbReference type="EMBL" id="FCNL01000009">
    <property type="protein sequence ID" value="CVI14854.1"/>
    <property type="molecule type" value="Genomic_DNA"/>
</dbReference>
<dbReference type="Proteomes" id="UP000192074">
    <property type="component" value="Unassembled WGS sequence"/>
</dbReference>
<evidence type="ECO:0000313" key="2">
    <source>
        <dbReference type="EMBL" id="CVI14854.1"/>
    </source>
</evidence>
<name>A0A822UXQ7_AGRTU</name>
<dbReference type="AlphaFoldDB" id="A0A822UXQ7"/>
<sequence length="62" mass="6580">MFSSAAVSRYEDTMISLTEAPLPVIPALSRNPVDAHPRGGKRLSSPRTWAGWIPAQGGMTAA</sequence>
<proteinExistence type="predicted"/>
<protein>
    <submittedName>
        <fullName evidence="2">Uncharacterized protein</fullName>
    </submittedName>
</protein>
<evidence type="ECO:0000256" key="1">
    <source>
        <dbReference type="SAM" id="MobiDB-lite"/>
    </source>
</evidence>
<feature type="region of interest" description="Disordered" evidence="1">
    <location>
        <begin position="27"/>
        <end position="49"/>
    </location>
</feature>
<organism evidence="2 3">
    <name type="scientific">Agrobacterium tumefaciens str. B6</name>
    <dbReference type="NCBI Taxonomy" id="1183423"/>
    <lineage>
        <taxon>Bacteria</taxon>
        <taxon>Pseudomonadati</taxon>
        <taxon>Pseudomonadota</taxon>
        <taxon>Alphaproteobacteria</taxon>
        <taxon>Hyphomicrobiales</taxon>
        <taxon>Rhizobiaceae</taxon>
        <taxon>Rhizobium/Agrobacterium group</taxon>
        <taxon>Agrobacterium</taxon>
        <taxon>Agrobacterium tumefaciens complex</taxon>
    </lineage>
</organism>
<reference evidence="2 3" key="1">
    <citation type="submission" date="2016-01" db="EMBL/GenBank/DDBJ databases">
        <authorList>
            <person name="Regsiter A."/>
            <person name="william w."/>
        </authorList>
    </citation>
    <scope>NUCLEOTIDE SEQUENCE [LARGE SCALE GENOMIC DNA]</scope>
    <source>
        <strain evidence="2 3">B6</strain>
    </source>
</reference>
<accession>A0A822UXQ7</accession>
<comment type="caution">
    <text evidence="2">The sequence shown here is derived from an EMBL/GenBank/DDBJ whole genome shotgun (WGS) entry which is preliminary data.</text>
</comment>
<gene>
    <name evidence="2" type="ORF">AGR4A_Cc170116</name>
</gene>
<evidence type="ECO:0000313" key="3">
    <source>
        <dbReference type="Proteomes" id="UP000192074"/>
    </source>
</evidence>